<evidence type="ECO:0000313" key="3">
    <source>
        <dbReference type="Proteomes" id="UP001206312"/>
    </source>
</evidence>
<dbReference type="CDD" id="cd01048">
    <property type="entry name" value="Ferritin_like_AB2"/>
    <property type="match status" value="1"/>
</dbReference>
<dbReference type="Pfam" id="PF09968">
    <property type="entry name" value="DUF2202"/>
    <property type="match status" value="1"/>
</dbReference>
<comment type="caution">
    <text evidence="2">The sequence shown here is derived from an EMBL/GenBank/DDBJ whole genome shotgun (WGS) entry which is preliminary data.</text>
</comment>
<feature type="domain" description="DUF2202" evidence="1">
    <location>
        <begin position="48"/>
        <end position="205"/>
    </location>
</feature>
<dbReference type="Proteomes" id="UP001206312">
    <property type="component" value="Unassembled WGS sequence"/>
</dbReference>
<evidence type="ECO:0000313" key="2">
    <source>
        <dbReference type="EMBL" id="MCO5725396.1"/>
    </source>
</evidence>
<dbReference type="EMBL" id="JAMXIB010000008">
    <property type="protein sequence ID" value="MCO5725396.1"/>
    <property type="molecule type" value="Genomic_DNA"/>
</dbReference>
<dbReference type="SUPFAM" id="SSF47240">
    <property type="entry name" value="Ferritin-like"/>
    <property type="match status" value="1"/>
</dbReference>
<reference evidence="2 3" key="1">
    <citation type="submission" date="2022-06" db="EMBL/GenBank/DDBJ databases">
        <authorList>
            <person name="Xuan X."/>
        </authorList>
    </citation>
    <scope>NUCLEOTIDE SEQUENCE [LARGE SCALE GENOMIC DNA]</scope>
    <source>
        <strain evidence="2 3">2V75</strain>
    </source>
</reference>
<accession>A0ABT1AZN1</accession>
<name>A0ABT1AZN1_9FLAO</name>
<protein>
    <submittedName>
        <fullName evidence="2">DUF2202 domain-containing protein</fullName>
    </submittedName>
</protein>
<keyword evidence="3" id="KW-1185">Reference proteome</keyword>
<dbReference type="InterPro" id="IPR019243">
    <property type="entry name" value="DUF2202"/>
</dbReference>
<evidence type="ECO:0000259" key="1">
    <source>
        <dbReference type="Pfam" id="PF09968"/>
    </source>
</evidence>
<gene>
    <name evidence="2" type="ORF">NG653_11045</name>
</gene>
<dbReference type="InterPro" id="IPR009078">
    <property type="entry name" value="Ferritin-like_SF"/>
</dbReference>
<proteinExistence type="predicted"/>
<sequence length="211" mass="22677">MTLTSSLHLRGLLAGLLALGLTNLSCDSDGDAADETITTEQTLGPEDQQALLYLLEEEKLARNVYTYLGSLWGGRIFDNITQSEIQHVGSVEGLLTTYGVDYESLPPGAYNNEELQGLYDALVARGEADLEAALVVGCTIEDLDIVDLQAMIDQTSVPALTGVYSSLQCGSRNHLRAFSASLEALGASYTPQYLSQEAYTAILESGRETCN</sequence>
<dbReference type="InterPro" id="IPR012347">
    <property type="entry name" value="Ferritin-like"/>
</dbReference>
<organism evidence="2 3">
    <name type="scientific">Robiginitalea marina</name>
    <dbReference type="NCBI Taxonomy" id="2954105"/>
    <lineage>
        <taxon>Bacteria</taxon>
        <taxon>Pseudomonadati</taxon>
        <taxon>Bacteroidota</taxon>
        <taxon>Flavobacteriia</taxon>
        <taxon>Flavobacteriales</taxon>
        <taxon>Flavobacteriaceae</taxon>
        <taxon>Robiginitalea</taxon>
    </lineage>
</organism>
<dbReference type="RefSeq" id="WP_252741764.1">
    <property type="nucleotide sequence ID" value="NZ_JAMXIB010000008.1"/>
</dbReference>
<dbReference type="Gene3D" id="1.20.1260.10">
    <property type="match status" value="1"/>
</dbReference>